<evidence type="ECO:0000313" key="3">
    <source>
        <dbReference type="Proteomes" id="UP000193963"/>
    </source>
</evidence>
<dbReference type="InterPro" id="IPR015947">
    <property type="entry name" value="PUA-like_sf"/>
</dbReference>
<dbReference type="InterPro" id="IPR007374">
    <property type="entry name" value="ASCH_domain"/>
</dbReference>
<name>A0A1X6ZMD6_9RHOB</name>
<dbReference type="PANTHER" id="PTHR39203:SF1">
    <property type="entry name" value="CYTOPLASMIC PROTEIN"/>
    <property type="match status" value="1"/>
</dbReference>
<dbReference type="EMBL" id="FWFN01000005">
    <property type="protein sequence ID" value="SLN53645.1"/>
    <property type="molecule type" value="Genomic_DNA"/>
</dbReference>
<feature type="domain" description="ASCH" evidence="1">
    <location>
        <begin position="8"/>
        <end position="125"/>
    </location>
</feature>
<dbReference type="SMART" id="SM01022">
    <property type="entry name" value="ASCH"/>
    <property type="match status" value="1"/>
</dbReference>
<gene>
    <name evidence="2" type="ORF">PSM7751_02588</name>
</gene>
<proteinExistence type="predicted"/>
<dbReference type="PIRSF" id="PIRSF021320">
    <property type="entry name" value="DUF984"/>
    <property type="match status" value="1"/>
</dbReference>
<dbReference type="RefSeq" id="WP_085888636.1">
    <property type="nucleotide sequence ID" value="NZ_FWFN01000005.1"/>
</dbReference>
<dbReference type="PANTHER" id="PTHR39203">
    <property type="entry name" value="CYTOPLASMIC PROTEIN-RELATED"/>
    <property type="match status" value="1"/>
</dbReference>
<dbReference type="Pfam" id="PF04266">
    <property type="entry name" value="ASCH"/>
    <property type="match status" value="1"/>
</dbReference>
<dbReference type="InterPro" id="IPR009326">
    <property type="entry name" value="DUF984"/>
</dbReference>
<reference evidence="2 3" key="1">
    <citation type="submission" date="2017-03" db="EMBL/GenBank/DDBJ databases">
        <authorList>
            <person name="Afonso C.L."/>
            <person name="Miller P.J."/>
            <person name="Scott M.A."/>
            <person name="Spackman E."/>
            <person name="Goraichik I."/>
            <person name="Dimitrov K.M."/>
            <person name="Suarez D.L."/>
            <person name="Swayne D.E."/>
        </authorList>
    </citation>
    <scope>NUCLEOTIDE SEQUENCE [LARGE SCALE GENOMIC DNA]</scope>
    <source>
        <strain evidence="2 3">CECT 7751</strain>
    </source>
</reference>
<dbReference type="Gene3D" id="3.10.400.10">
    <property type="entry name" value="Sulfate adenylyltransferase"/>
    <property type="match status" value="1"/>
</dbReference>
<dbReference type="SUPFAM" id="SSF88697">
    <property type="entry name" value="PUA domain-like"/>
    <property type="match status" value="1"/>
</dbReference>
<accession>A0A1X6ZMD6</accession>
<dbReference type="AlphaFoldDB" id="A0A1X6ZMD6"/>
<dbReference type="CDD" id="cd06553">
    <property type="entry name" value="ASCH_Ef3133_like"/>
    <property type="match status" value="1"/>
</dbReference>
<evidence type="ECO:0000313" key="2">
    <source>
        <dbReference type="EMBL" id="SLN53645.1"/>
    </source>
</evidence>
<sequence>MTDTPQTFTFGDSEPLCAELLALVRSGRKTATCEALRVFEADPEAMPQVGRRDIALNWDGTPALEIETTEVTLCRFDEVTEAFALAEGEDDSLAAWQEGHRGYFERSGGWSPDLMLVCERFRLVRDLAGAPEPGRAIGGGG</sequence>
<dbReference type="Proteomes" id="UP000193963">
    <property type="component" value="Unassembled WGS sequence"/>
</dbReference>
<organism evidence="2 3">
    <name type="scientific">Pseudooceanicola marinus</name>
    <dbReference type="NCBI Taxonomy" id="396013"/>
    <lineage>
        <taxon>Bacteria</taxon>
        <taxon>Pseudomonadati</taxon>
        <taxon>Pseudomonadota</taxon>
        <taxon>Alphaproteobacteria</taxon>
        <taxon>Rhodobacterales</taxon>
        <taxon>Paracoccaceae</taxon>
        <taxon>Pseudooceanicola</taxon>
    </lineage>
</organism>
<keyword evidence="3" id="KW-1185">Reference proteome</keyword>
<dbReference type="OrthoDB" id="9807542at2"/>
<evidence type="ECO:0000259" key="1">
    <source>
        <dbReference type="SMART" id="SM01022"/>
    </source>
</evidence>
<protein>
    <submittedName>
        <fullName evidence="2">ASCH domain protein</fullName>
    </submittedName>
</protein>